<sequence>MKPRSIVTALGAATLMGAALSAVPAQAEPLDLQVESVKFDRASVAVSSLNTVPVTITVKATYKLGKADQPMYVELNSYESKHTYSTQVFSEPLKLIDGTGTDGTWQGKVNVPSTADGRLDVGSVYAGVLDRSLKAKTPDNDPVTGVSLAVTGLNIPKITRKLSVSPVPFGKPYSITWQVLNSTTGKPYGSRLKVLHPKGDACLEAKGSAGAVLTNAAGVLVTQHAAAEADKLNCLLIPGTQAPIDSHIQLVPRPGIVAATPDRTSAKVGTTVSVKGNVAGITYGCTVNLQKLSGATAWRTLRSTKVSVSSRYTLPAAITAKGKGTYRVQLPACNNTLAGVSRSFTITGV</sequence>
<keyword evidence="3" id="KW-1185">Reference proteome</keyword>
<evidence type="ECO:0000256" key="1">
    <source>
        <dbReference type="SAM" id="SignalP"/>
    </source>
</evidence>
<gene>
    <name evidence="2" type="ORF">E1261_02955</name>
</gene>
<dbReference type="OrthoDB" id="9819344at2"/>
<dbReference type="RefSeq" id="WP_132401366.1">
    <property type="nucleotide sequence ID" value="NZ_SMKA01000005.1"/>
</dbReference>
<accession>A0A4V2XSS7</accession>
<name>A0A4V2XSS7_9ACTN</name>
<dbReference type="Proteomes" id="UP000295075">
    <property type="component" value="Unassembled WGS sequence"/>
</dbReference>
<dbReference type="EMBL" id="SMKA01000005">
    <property type="protein sequence ID" value="TDC34875.1"/>
    <property type="molecule type" value="Genomic_DNA"/>
</dbReference>
<evidence type="ECO:0000313" key="2">
    <source>
        <dbReference type="EMBL" id="TDC34875.1"/>
    </source>
</evidence>
<dbReference type="AlphaFoldDB" id="A0A4V2XSS7"/>
<reference evidence="2 3" key="1">
    <citation type="submission" date="2019-03" db="EMBL/GenBank/DDBJ databases">
        <title>Draft genome sequences of novel Actinobacteria.</title>
        <authorList>
            <person name="Sahin N."/>
            <person name="Ay H."/>
            <person name="Saygin H."/>
        </authorList>
    </citation>
    <scope>NUCLEOTIDE SEQUENCE [LARGE SCALE GENOMIC DNA]</scope>
    <source>
        <strain evidence="2 3">JCM 30547</strain>
    </source>
</reference>
<proteinExistence type="predicted"/>
<keyword evidence="1" id="KW-0732">Signal</keyword>
<organism evidence="2 3">
    <name type="scientific">Kribbella albertanoniae</name>
    <dbReference type="NCBI Taxonomy" id="1266829"/>
    <lineage>
        <taxon>Bacteria</taxon>
        <taxon>Bacillati</taxon>
        <taxon>Actinomycetota</taxon>
        <taxon>Actinomycetes</taxon>
        <taxon>Propionibacteriales</taxon>
        <taxon>Kribbellaceae</taxon>
        <taxon>Kribbella</taxon>
    </lineage>
</organism>
<evidence type="ECO:0000313" key="3">
    <source>
        <dbReference type="Proteomes" id="UP000295075"/>
    </source>
</evidence>
<feature type="chain" id="PRO_5020374194" evidence="1">
    <location>
        <begin position="28"/>
        <end position="349"/>
    </location>
</feature>
<protein>
    <submittedName>
        <fullName evidence="2">Uncharacterized protein</fullName>
    </submittedName>
</protein>
<comment type="caution">
    <text evidence="2">The sequence shown here is derived from an EMBL/GenBank/DDBJ whole genome shotgun (WGS) entry which is preliminary data.</text>
</comment>
<feature type="signal peptide" evidence="1">
    <location>
        <begin position="1"/>
        <end position="27"/>
    </location>
</feature>